<sequence length="88" mass="8901">MVRAIIGAAVGVVIGMLVLAGAGAWYGYVNGVPTAQLPPGLEAAGVSALSWSVFLFWMGMLPGAVIGGAAGFGSWLVRPKEPRFPSGV</sequence>
<protein>
    <submittedName>
        <fullName evidence="2">Uncharacterized protein</fullName>
    </submittedName>
</protein>
<feature type="transmembrane region" description="Helical" evidence="1">
    <location>
        <begin position="7"/>
        <end position="28"/>
    </location>
</feature>
<evidence type="ECO:0000313" key="2">
    <source>
        <dbReference type="EMBL" id="AWM40809.1"/>
    </source>
</evidence>
<dbReference type="RefSeq" id="WP_010042238.1">
    <property type="nucleotide sequence ID" value="NZ_CP025958.1"/>
</dbReference>
<feature type="transmembrane region" description="Helical" evidence="1">
    <location>
        <begin position="48"/>
        <end position="77"/>
    </location>
</feature>
<dbReference type="EMBL" id="CP025958">
    <property type="protein sequence ID" value="AWM40809.1"/>
    <property type="molecule type" value="Genomic_DNA"/>
</dbReference>
<evidence type="ECO:0000256" key="1">
    <source>
        <dbReference type="SAM" id="Phobius"/>
    </source>
</evidence>
<keyword evidence="1" id="KW-0472">Membrane</keyword>
<proteinExistence type="predicted"/>
<dbReference type="KEGG" id="gog:C1280_30020"/>
<keyword evidence="1" id="KW-0812">Transmembrane</keyword>
<keyword evidence="1" id="KW-1133">Transmembrane helix</keyword>
<accession>A0A2Z3H212</accession>
<dbReference type="Proteomes" id="UP000245802">
    <property type="component" value="Chromosome"/>
</dbReference>
<name>A0A2Z3H212_9BACT</name>
<organism evidence="2 3">
    <name type="scientific">Gemmata obscuriglobus</name>
    <dbReference type="NCBI Taxonomy" id="114"/>
    <lineage>
        <taxon>Bacteria</taxon>
        <taxon>Pseudomonadati</taxon>
        <taxon>Planctomycetota</taxon>
        <taxon>Planctomycetia</taxon>
        <taxon>Gemmatales</taxon>
        <taxon>Gemmataceae</taxon>
        <taxon>Gemmata</taxon>
    </lineage>
</organism>
<dbReference type="AlphaFoldDB" id="A0A2Z3H212"/>
<gene>
    <name evidence="2" type="ORF">C1280_30020</name>
</gene>
<keyword evidence="3" id="KW-1185">Reference proteome</keyword>
<evidence type="ECO:0000313" key="3">
    <source>
        <dbReference type="Proteomes" id="UP000245802"/>
    </source>
</evidence>
<dbReference type="OrthoDB" id="9954882at2"/>
<reference evidence="2 3" key="1">
    <citation type="submission" date="2018-01" db="EMBL/GenBank/DDBJ databases">
        <title>G. obscuriglobus.</title>
        <authorList>
            <person name="Franke J."/>
            <person name="Blomberg W."/>
            <person name="Selmecki A."/>
        </authorList>
    </citation>
    <scope>NUCLEOTIDE SEQUENCE [LARGE SCALE GENOMIC DNA]</scope>
    <source>
        <strain evidence="2 3">DSM 5831</strain>
    </source>
</reference>